<dbReference type="InterPro" id="IPR043425">
    <property type="entry name" value="NusG-like"/>
</dbReference>
<dbReference type="SUPFAM" id="SSF50104">
    <property type="entry name" value="Translation proteins SH3-like domain"/>
    <property type="match status" value="1"/>
</dbReference>
<dbReference type="GO" id="GO:0006354">
    <property type="term" value="P:DNA-templated transcription elongation"/>
    <property type="evidence" value="ECO:0007669"/>
    <property type="project" value="InterPro"/>
</dbReference>
<dbReference type="GO" id="GO:0031564">
    <property type="term" value="P:transcription antitermination"/>
    <property type="evidence" value="ECO:0007669"/>
    <property type="project" value="UniProtKB-KW"/>
</dbReference>
<feature type="coiled-coil region" evidence="4">
    <location>
        <begin position="291"/>
        <end position="321"/>
    </location>
</feature>
<evidence type="ECO:0000256" key="5">
    <source>
        <dbReference type="SAM" id="MobiDB-lite"/>
    </source>
</evidence>
<dbReference type="SMART" id="SM00738">
    <property type="entry name" value="NGN"/>
    <property type="match status" value="1"/>
</dbReference>
<feature type="domain" description="KOW" evidence="7">
    <location>
        <begin position="319"/>
        <end position="346"/>
    </location>
</feature>
<keyword evidence="3" id="KW-0804">Transcription</keyword>
<dbReference type="OrthoDB" id="8300383at2759"/>
<dbReference type="Proteomes" id="UP000244005">
    <property type="component" value="Unassembled WGS sequence"/>
</dbReference>
<dbReference type="SMART" id="SM00739">
    <property type="entry name" value="KOW"/>
    <property type="match status" value="1"/>
</dbReference>
<name>A0A2R6XT11_MARPO</name>
<dbReference type="InterPro" id="IPR005824">
    <property type="entry name" value="KOW"/>
</dbReference>
<dbReference type="Pfam" id="PF02357">
    <property type="entry name" value="NusG"/>
    <property type="match status" value="1"/>
</dbReference>
<evidence type="ECO:0000259" key="6">
    <source>
        <dbReference type="SMART" id="SM00738"/>
    </source>
</evidence>
<keyword evidence="2" id="KW-0805">Transcription regulation</keyword>
<protein>
    <recommendedName>
        <fullName evidence="10">KOW domain-containing protein</fullName>
    </recommendedName>
</protein>
<evidence type="ECO:0000256" key="3">
    <source>
        <dbReference type="ARBA" id="ARBA00023163"/>
    </source>
</evidence>
<reference evidence="9" key="1">
    <citation type="journal article" date="2017" name="Cell">
        <title>Insights into land plant evolution garnered from the Marchantia polymorpha genome.</title>
        <authorList>
            <person name="Bowman J.L."/>
            <person name="Kohchi T."/>
            <person name="Yamato K.T."/>
            <person name="Jenkins J."/>
            <person name="Shu S."/>
            <person name="Ishizaki K."/>
            <person name="Yamaoka S."/>
            <person name="Nishihama R."/>
            <person name="Nakamura Y."/>
            <person name="Berger F."/>
            <person name="Adam C."/>
            <person name="Aki S.S."/>
            <person name="Althoff F."/>
            <person name="Araki T."/>
            <person name="Arteaga-Vazquez M.A."/>
            <person name="Balasubrmanian S."/>
            <person name="Barry K."/>
            <person name="Bauer D."/>
            <person name="Boehm C.R."/>
            <person name="Briginshaw L."/>
            <person name="Caballero-Perez J."/>
            <person name="Catarino B."/>
            <person name="Chen F."/>
            <person name="Chiyoda S."/>
            <person name="Chovatia M."/>
            <person name="Davies K.M."/>
            <person name="Delmans M."/>
            <person name="Demura T."/>
            <person name="Dierschke T."/>
            <person name="Dolan L."/>
            <person name="Dorantes-Acosta A.E."/>
            <person name="Eklund D.M."/>
            <person name="Florent S.N."/>
            <person name="Flores-Sandoval E."/>
            <person name="Fujiyama A."/>
            <person name="Fukuzawa H."/>
            <person name="Galik B."/>
            <person name="Grimanelli D."/>
            <person name="Grimwood J."/>
            <person name="Grossniklaus U."/>
            <person name="Hamada T."/>
            <person name="Haseloff J."/>
            <person name="Hetherington A.J."/>
            <person name="Higo A."/>
            <person name="Hirakawa Y."/>
            <person name="Hundley H.N."/>
            <person name="Ikeda Y."/>
            <person name="Inoue K."/>
            <person name="Inoue S.I."/>
            <person name="Ishida S."/>
            <person name="Jia Q."/>
            <person name="Kakita M."/>
            <person name="Kanazawa T."/>
            <person name="Kawai Y."/>
            <person name="Kawashima T."/>
            <person name="Kennedy M."/>
            <person name="Kinose K."/>
            <person name="Kinoshita T."/>
            <person name="Kohara Y."/>
            <person name="Koide E."/>
            <person name="Komatsu K."/>
            <person name="Kopischke S."/>
            <person name="Kubo M."/>
            <person name="Kyozuka J."/>
            <person name="Lagercrantz U."/>
            <person name="Lin S.S."/>
            <person name="Lindquist E."/>
            <person name="Lipzen A.M."/>
            <person name="Lu C.W."/>
            <person name="De Luna E."/>
            <person name="Martienssen R.A."/>
            <person name="Minamino N."/>
            <person name="Mizutani M."/>
            <person name="Mizutani M."/>
            <person name="Mochizuki N."/>
            <person name="Monte I."/>
            <person name="Mosher R."/>
            <person name="Nagasaki H."/>
            <person name="Nakagami H."/>
            <person name="Naramoto S."/>
            <person name="Nishitani K."/>
            <person name="Ohtani M."/>
            <person name="Okamoto T."/>
            <person name="Okumura M."/>
            <person name="Phillips J."/>
            <person name="Pollak B."/>
            <person name="Reinders A."/>
            <person name="Rovekamp M."/>
            <person name="Sano R."/>
            <person name="Sawa S."/>
            <person name="Schmid M.W."/>
            <person name="Shirakawa M."/>
            <person name="Solano R."/>
            <person name="Spunde A."/>
            <person name="Suetsugu N."/>
            <person name="Sugano S."/>
            <person name="Sugiyama A."/>
            <person name="Sun R."/>
            <person name="Suzuki Y."/>
            <person name="Takenaka M."/>
            <person name="Takezawa D."/>
            <person name="Tomogane H."/>
            <person name="Tsuzuki M."/>
            <person name="Ueda T."/>
            <person name="Umeda M."/>
            <person name="Ward J.M."/>
            <person name="Watanabe Y."/>
            <person name="Yazaki K."/>
            <person name="Yokoyama R."/>
            <person name="Yoshitake Y."/>
            <person name="Yotsui I."/>
            <person name="Zachgo S."/>
            <person name="Schmutz J."/>
        </authorList>
    </citation>
    <scope>NUCLEOTIDE SEQUENCE [LARGE SCALE GENOMIC DNA]</scope>
    <source>
        <strain evidence="9">Tak-1</strain>
    </source>
</reference>
<dbReference type="InterPro" id="IPR008991">
    <property type="entry name" value="Translation_prot_SH3-like_sf"/>
</dbReference>
<feature type="region of interest" description="Disordered" evidence="5">
    <location>
        <begin position="85"/>
        <end position="121"/>
    </location>
</feature>
<dbReference type="Gramene" id="Mp7g11280.1">
    <property type="protein sequence ID" value="Mp7g11280.1.cds"/>
    <property type="gene ID" value="Mp7g11280"/>
</dbReference>
<feature type="domain" description="NusG-like N-terminal" evidence="6">
    <location>
        <begin position="159"/>
        <end position="275"/>
    </location>
</feature>
<dbReference type="InterPro" id="IPR006645">
    <property type="entry name" value="NGN-like_dom"/>
</dbReference>
<evidence type="ECO:0000256" key="4">
    <source>
        <dbReference type="SAM" id="Coils"/>
    </source>
</evidence>
<keyword evidence="1" id="KW-0889">Transcription antitermination</keyword>
<sequence>MDVLRCNSPAIGCPSPVSCSFLSADDCPRSSRASGGMQQHLASRFSACGVSVGGRQSGASRSNFRILDGRVLTCRSSFQAPKFSDFSTSVQTPSGEKEKAGSENLSAKERRKLRNERREELKATKEPWKEMVENKWLSKPKKAKGWEADADVNQLKVKGMQWWMIQTTRKYENQVAEQLEIVFAEAFPDREFEVLVPTLPTKIKLKDGTVSDARRKIFQGIVLLRCVFDRDVYDLVRRIPRAYDFFGNLAGVSYQPMIMPAPVSHINMENMFRQIKEEEEDFLLFKEQCRKELEEENRLTLEKERLALEKEILDAEALQLEIGATIRVLSGPFTEFTGIVIELLPDVEKVKALVTVFGKDTPIVLDVEQVEVQAAALK</sequence>
<dbReference type="InterPro" id="IPR036735">
    <property type="entry name" value="NGN_dom_sf"/>
</dbReference>
<evidence type="ECO:0008006" key="10">
    <source>
        <dbReference type="Google" id="ProtNLM"/>
    </source>
</evidence>
<feature type="compositionally biased region" description="Polar residues" evidence="5">
    <location>
        <begin position="85"/>
        <end position="94"/>
    </location>
</feature>
<dbReference type="InterPro" id="IPR014722">
    <property type="entry name" value="Rib_uL2_dom2"/>
</dbReference>
<organism evidence="8 9">
    <name type="scientific">Marchantia polymorpha</name>
    <name type="common">Common liverwort</name>
    <name type="synonym">Marchantia aquatica</name>
    <dbReference type="NCBI Taxonomy" id="3197"/>
    <lineage>
        <taxon>Eukaryota</taxon>
        <taxon>Viridiplantae</taxon>
        <taxon>Streptophyta</taxon>
        <taxon>Embryophyta</taxon>
        <taxon>Marchantiophyta</taxon>
        <taxon>Marchantiopsida</taxon>
        <taxon>Marchantiidae</taxon>
        <taxon>Marchantiales</taxon>
        <taxon>Marchantiaceae</taxon>
        <taxon>Marchantia</taxon>
    </lineage>
</organism>
<dbReference type="InterPro" id="IPR015869">
    <property type="entry name" value="Transcrpt_antiterm_NusG_bac_CS"/>
</dbReference>
<proteinExistence type="predicted"/>
<dbReference type="SUPFAM" id="SSF82679">
    <property type="entry name" value="N-utilization substance G protein NusG, N-terminal domain"/>
    <property type="match status" value="1"/>
</dbReference>
<dbReference type="Gene3D" id="2.30.30.30">
    <property type="match status" value="1"/>
</dbReference>
<evidence type="ECO:0000259" key="7">
    <source>
        <dbReference type="SMART" id="SM00739"/>
    </source>
</evidence>
<keyword evidence="4" id="KW-0175">Coiled coil</keyword>
<evidence type="ECO:0000313" key="9">
    <source>
        <dbReference type="Proteomes" id="UP000244005"/>
    </source>
</evidence>
<evidence type="ECO:0000256" key="2">
    <source>
        <dbReference type="ARBA" id="ARBA00023015"/>
    </source>
</evidence>
<dbReference type="CDD" id="cd06091">
    <property type="entry name" value="KOW_NusG"/>
    <property type="match status" value="1"/>
</dbReference>
<dbReference type="EMBL" id="KZ772675">
    <property type="protein sequence ID" value="PTQ49254.1"/>
    <property type="molecule type" value="Genomic_DNA"/>
</dbReference>
<accession>A0A2R6XT11</accession>
<dbReference type="Gene3D" id="3.30.70.940">
    <property type="entry name" value="NusG, N-terminal domain"/>
    <property type="match status" value="1"/>
</dbReference>
<gene>
    <name evidence="8" type="ORF">MARPO_0003s0142</name>
</gene>
<dbReference type="PANTHER" id="PTHR30265">
    <property type="entry name" value="RHO-INTERACTING TRANSCRIPTION TERMINATION FACTOR NUSG"/>
    <property type="match status" value="1"/>
</dbReference>
<keyword evidence="9" id="KW-1185">Reference proteome</keyword>
<dbReference type="PROSITE" id="PS01014">
    <property type="entry name" value="NUSG"/>
    <property type="match status" value="1"/>
</dbReference>
<dbReference type="OMA" id="CILNKEI"/>
<dbReference type="AlphaFoldDB" id="A0A2R6XT11"/>
<evidence type="ECO:0000256" key="1">
    <source>
        <dbReference type="ARBA" id="ARBA00022814"/>
    </source>
</evidence>
<dbReference type="PANTHER" id="PTHR30265:SF4">
    <property type="entry name" value="KOW MOTIF FAMILY PROTEIN, EXPRESSED"/>
    <property type="match status" value="1"/>
</dbReference>
<evidence type="ECO:0000313" key="8">
    <source>
        <dbReference type="EMBL" id="PTQ49254.1"/>
    </source>
</evidence>